<accession>A0A8S5M4Z1</accession>
<dbReference type="PROSITE" id="PS51257">
    <property type="entry name" value="PROKAR_LIPOPROTEIN"/>
    <property type="match status" value="1"/>
</dbReference>
<reference evidence="2" key="1">
    <citation type="journal article" date="2021" name="Proc. Natl. Acad. Sci. U.S.A.">
        <title>A Catalog of Tens of Thousands of Viruses from Human Metagenomes Reveals Hidden Associations with Chronic Diseases.</title>
        <authorList>
            <person name="Tisza M.J."/>
            <person name="Buck C.B."/>
        </authorList>
    </citation>
    <scope>NUCLEOTIDE SEQUENCE</scope>
    <source>
        <strain evidence="2">CtPJC19</strain>
    </source>
</reference>
<evidence type="ECO:0000313" key="2">
    <source>
        <dbReference type="EMBL" id="DAD77393.1"/>
    </source>
</evidence>
<protein>
    <submittedName>
        <fullName evidence="2">Uncharacterized protein</fullName>
    </submittedName>
</protein>
<keyword evidence="1" id="KW-0812">Transmembrane</keyword>
<feature type="transmembrane region" description="Helical" evidence="1">
    <location>
        <begin position="6"/>
        <end position="27"/>
    </location>
</feature>
<keyword evidence="1" id="KW-1133">Transmembrane helix</keyword>
<sequence>MEVFKILVSGGLLVYGCHFLCVIVDTIGKCYTVNKCKDYTDSQTKSLSQMFTKTRKIFRK</sequence>
<proteinExistence type="predicted"/>
<evidence type="ECO:0000256" key="1">
    <source>
        <dbReference type="SAM" id="Phobius"/>
    </source>
</evidence>
<name>A0A8S5M4Z1_9CAUD</name>
<organism evidence="2">
    <name type="scientific">Siphoviridae sp. ctPJC19</name>
    <dbReference type="NCBI Taxonomy" id="2826321"/>
    <lineage>
        <taxon>Viruses</taxon>
        <taxon>Duplodnaviria</taxon>
        <taxon>Heunggongvirae</taxon>
        <taxon>Uroviricota</taxon>
        <taxon>Caudoviricetes</taxon>
    </lineage>
</organism>
<dbReference type="EMBL" id="BK014824">
    <property type="protein sequence ID" value="DAD77393.1"/>
    <property type="molecule type" value="Genomic_DNA"/>
</dbReference>
<keyword evidence="1" id="KW-0472">Membrane</keyword>